<dbReference type="AlphaFoldDB" id="A0A506U9L4"/>
<dbReference type="Gene3D" id="3.40.190.10">
    <property type="entry name" value="Periplasmic binding protein-like II"/>
    <property type="match status" value="2"/>
</dbReference>
<evidence type="ECO:0000256" key="2">
    <source>
        <dbReference type="ARBA" id="ARBA00023015"/>
    </source>
</evidence>
<dbReference type="Proteomes" id="UP000320314">
    <property type="component" value="Unassembled WGS sequence"/>
</dbReference>
<dbReference type="GO" id="GO:0003677">
    <property type="term" value="F:DNA binding"/>
    <property type="evidence" value="ECO:0007669"/>
    <property type="project" value="UniProtKB-KW"/>
</dbReference>
<evidence type="ECO:0000259" key="8">
    <source>
        <dbReference type="PROSITE" id="PS50931"/>
    </source>
</evidence>
<dbReference type="SUPFAM" id="SSF46785">
    <property type="entry name" value="Winged helix' DNA-binding domain"/>
    <property type="match status" value="1"/>
</dbReference>
<evidence type="ECO:0000313" key="10">
    <source>
        <dbReference type="Proteomes" id="UP000320314"/>
    </source>
</evidence>
<dbReference type="Pfam" id="PF03466">
    <property type="entry name" value="LysR_substrate"/>
    <property type="match status" value="1"/>
</dbReference>
<dbReference type="Pfam" id="PF00126">
    <property type="entry name" value="HTH_1"/>
    <property type="match status" value="1"/>
</dbReference>
<dbReference type="InterPro" id="IPR036388">
    <property type="entry name" value="WH-like_DNA-bd_sf"/>
</dbReference>
<dbReference type="PANTHER" id="PTHR30346:SF0">
    <property type="entry name" value="HCA OPERON TRANSCRIPTIONAL ACTIVATOR HCAR"/>
    <property type="match status" value="1"/>
</dbReference>
<evidence type="ECO:0000313" key="9">
    <source>
        <dbReference type="EMBL" id="TPW29645.1"/>
    </source>
</evidence>
<evidence type="ECO:0000256" key="5">
    <source>
        <dbReference type="ARBA" id="ARBA00054626"/>
    </source>
</evidence>
<protein>
    <recommendedName>
        <fullName evidence="6">HTH-type transcriptional regulator TtuA</fullName>
    </recommendedName>
    <alternativeName>
        <fullName evidence="7">Tartrate utilization transcriptional regulator</fullName>
    </alternativeName>
</protein>
<name>A0A506U9L4_9HYPH</name>
<sequence length="312" mass="34845">MLLAKDGPQSLTLRQFRYFSLVAETGSISRAAMRVGISQSAITAAIQSLEEEMGSPLFARHQKGMRLTHEGHRLLRHSRLILAAVADARNTVRLRPENVAGELNIGVTRMVSGYYLADLLARFRRVFQNIAVRVVEDDRAYLEHLLVGGEIDVGLLVVSNLVDHQGLQSEILLRSPFRVWLPERHALLTHSSLEFDHLANEPFVMLTMDELADTTARLWRDGGGFHPPVAMKSDSVEAIRSLVGTGVGIAMLPDVAYRPFSLEGDRIEARYLTGAVHTVDIGLAWRRGMPLGEPVRHFIELSRDYGQGRPRR</sequence>
<keyword evidence="2" id="KW-0805">Transcription regulation</keyword>
<dbReference type="PRINTS" id="PR00039">
    <property type="entry name" value="HTHLYSR"/>
</dbReference>
<evidence type="ECO:0000256" key="4">
    <source>
        <dbReference type="ARBA" id="ARBA00023163"/>
    </source>
</evidence>
<keyword evidence="3" id="KW-0238">DNA-binding</keyword>
<evidence type="ECO:0000256" key="6">
    <source>
        <dbReference type="ARBA" id="ARBA00067332"/>
    </source>
</evidence>
<feature type="domain" description="HTH lysR-type" evidence="8">
    <location>
        <begin position="11"/>
        <end position="68"/>
    </location>
</feature>
<dbReference type="PROSITE" id="PS50931">
    <property type="entry name" value="HTH_LYSR"/>
    <property type="match status" value="1"/>
</dbReference>
<evidence type="ECO:0000256" key="7">
    <source>
        <dbReference type="ARBA" id="ARBA00083243"/>
    </source>
</evidence>
<evidence type="ECO:0000256" key="3">
    <source>
        <dbReference type="ARBA" id="ARBA00023125"/>
    </source>
</evidence>
<dbReference type="EMBL" id="VHLH01000010">
    <property type="protein sequence ID" value="TPW29645.1"/>
    <property type="molecule type" value="Genomic_DNA"/>
</dbReference>
<comment type="function">
    <text evidence="5">Transcriptional regulator of the ttuABCDE tartrate utilization operon.</text>
</comment>
<accession>A0A506U9L4</accession>
<dbReference type="InterPro" id="IPR000847">
    <property type="entry name" value="LysR_HTH_N"/>
</dbReference>
<proteinExistence type="inferred from homology"/>
<keyword evidence="4" id="KW-0804">Transcription</keyword>
<dbReference type="GO" id="GO:0032993">
    <property type="term" value="C:protein-DNA complex"/>
    <property type="evidence" value="ECO:0007669"/>
    <property type="project" value="TreeGrafter"/>
</dbReference>
<dbReference type="OrthoDB" id="9815174at2"/>
<dbReference type="Gene3D" id="1.10.10.10">
    <property type="entry name" value="Winged helix-like DNA-binding domain superfamily/Winged helix DNA-binding domain"/>
    <property type="match status" value="1"/>
</dbReference>
<gene>
    <name evidence="9" type="ORF">FJU11_07350</name>
</gene>
<dbReference type="SUPFAM" id="SSF53850">
    <property type="entry name" value="Periplasmic binding protein-like II"/>
    <property type="match status" value="1"/>
</dbReference>
<dbReference type="FunFam" id="1.10.10.10:FF:000001">
    <property type="entry name" value="LysR family transcriptional regulator"/>
    <property type="match status" value="1"/>
</dbReference>
<dbReference type="InterPro" id="IPR036390">
    <property type="entry name" value="WH_DNA-bd_sf"/>
</dbReference>
<reference evidence="9 10" key="1">
    <citation type="submission" date="2019-06" db="EMBL/GenBank/DDBJ databases">
        <authorList>
            <person name="Li M."/>
        </authorList>
    </citation>
    <scope>NUCLEOTIDE SEQUENCE [LARGE SCALE GENOMIC DNA]</scope>
    <source>
        <strain evidence="9 10">BGMRC6574</strain>
    </source>
</reference>
<comment type="similarity">
    <text evidence="1">Belongs to the LysR transcriptional regulatory family.</text>
</comment>
<dbReference type="InterPro" id="IPR005119">
    <property type="entry name" value="LysR_subst-bd"/>
</dbReference>
<dbReference type="PANTHER" id="PTHR30346">
    <property type="entry name" value="TRANSCRIPTIONAL DUAL REGULATOR HCAR-RELATED"/>
    <property type="match status" value="1"/>
</dbReference>
<evidence type="ECO:0000256" key="1">
    <source>
        <dbReference type="ARBA" id="ARBA00009437"/>
    </source>
</evidence>
<dbReference type="GO" id="GO:0003700">
    <property type="term" value="F:DNA-binding transcription factor activity"/>
    <property type="evidence" value="ECO:0007669"/>
    <property type="project" value="InterPro"/>
</dbReference>
<keyword evidence="10" id="KW-1185">Reference proteome</keyword>
<organism evidence="9 10">
    <name type="scientific">Pararhizobium mangrovi</name>
    <dbReference type="NCBI Taxonomy" id="2590452"/>
    <lineage>
        <taxon>Bacteria</taxon>
        <taxon>Pseudomonadati</taxon>
        <taxon>Pseudomonadota</taxon>
        <taxon>Alphaproteobacteria</taxon>
        <taxon>Hyphomicrobiales</taxon>
        <taxon>Rhizobiaceae</taxon>
        <taxon>Rhizobium/Agrobacterium group</taxon>
        <taxon>Pararhizobium</taxon>
    </lineage>
</organism>
<comment type="caution">
    <text evidence="9">The sequence shown here is derived from an EMBL/GenBank/DDBJ whole genome shotgun (WGS) entry which is preliminary data.</text>
</comment>